<evidence type="ECO:0000256" key="1">
    <source>
        <dbReference type="SAM" id="Phobius"/>
    </source>
</evidence>
<keyword evidence="1" id="KW-0812">Transmembrane</keyword>
<evidence type="ECO:0000313" key="2">
    <source>
        <dbReference type="EMBL" id="DAE29214.1"/>
    </source>
</evidence>
<keyword evidence="1" id="KW-1133">Transmembrane helix</keyword>
<dbReference type="EMBL" id="BK059093">
    <property type="protein sequence ID" value="DAE29214.1"/>
    <property type="molecule type" value="Genomic_DNA"/>
</dbReference>
<protein>
    <submittedName>
        <fullName evidence="2">Uncharacterized protein</fullName>
    </submittedName>
</protein>
<keyword evidence="1" id="KW-0472">Membrane</keyword>
<feature type="transmembrane region" description="Helical" evidence="1">
    <location>
        <begin position="7"/>
        <end position="26"/>
    </location>
</feature>
<name>A0A8S5RCR5_9VIRU</name>
<accession>A0A8S5RCR5</accession>
<proteinExistence type="predicted"/>
<sequence>MLCRIKFWIFFLRIFPEIISIWQYWISFTLSNSSNKFRLMFTIKYVRLFI</sequence>
<organism evidence="2">
    <name type="scientific">virus sp. ctx9V1</name>
    <dbReference type="NCBI Taxonomy" id="2828001"/>
    <lineage>
        <taxon>Viruses</taxon>
    </lineage>
</organism>
<reference evidence="2" key="1">
    <citation type="journal article" date="2021" name="Proc. Natl. Acad. Sci. U.S.A.">
        <title>A Catalog of Tens of Thousands of Viruses from Human Metagenomes Reveals Hidden Associations with Chronic Diseases.</title>
        <authorList>
            <person name="Tisza M.J."/>
            <person name="Buck C.B."/>
        </authorList>
    </citation>
    <scope>NUCLEOTIDE SEQUENCE</scope>
    <source>
        <strain evidence="2">Ctx9V1</strain>
    </source>
</reference>